<dbReference type="PANTHER" id="PTHR42771">
    <property type="entry name" value="IRON(3+)-HYDROXAMATE IMPORT ATP-BINDING PROTEIN FHUC"/>
    <property type="match status" value="1"/>
</dbReference>
<dbReference type="InterPro" id="IPR051535">
    <property type="entry name" value="Siderophore_ABC-ATPase"/>
</dbReference>
<dbReference type="AlphaFoldDB" id="A0A4Q0XK08"/>
<feature type="domain" description="AAA+ ATPase" evidence="10">
    <location>
        <begin position="33"/>
        <end position="233"/>
    </location>
</feature>
<evidence type="ECO:0000256" key="3">
    <source>
        <dbReference type="ARBA" id="ARBA00022475"/>
    </source>
</evidence>
<name>A0A4Q0XK08_9FLAO</name>
<dbReference type="OrthoDB" id="9784297at2"/>
<proteinExistence type="predicted"/>
<keyword evidence="8" id="KW-0406">Ion transport</keyword>
<dbReference type="GO" id="GO:0005886">
    <property type="term" value="C:plasma membrane"/>
    <property type="evidence" value="ECO:0007669"/>
    <property type="project" value="UniProtKB-SubCell"/>
</dbReference>
<gene>
    <name evidence="11" type="ORF">ESZ48_01030</name>
</gene>
<dbReference type="CDD" id="cd00267">
    <property type="entry name" value="ABC_ATPase"/>
    <property type="match status" value="1"/>
</dbReference>
<keyword evidence="5" id="KW-0547">Nucleotide-binding</keyword>
<evidence type="ECO:0000256" key="8">
    <source>
        <dbReference type="ARBA" id="ARBA00023065"/>
    </source>
</evidence>
<dbReference type="Proteomes" id="UP000289792">
    <property type="component" value="Unassembled WGS sequence"/>
</dbReference>
<dbReference type="GO" id="GO:0016887">
    <property type="term" value="F:ATP hydrolysis activity"/>
    <property type="evidence" value="ECO:0007669"/>
    <property type="project" value="InterPro"/>
</dbReference>
<dbReference type="GO" id="GO:0005524">
    <property type="term" value="F:ATP binding"/>
    <property type="evidence" value="ECO:0007669"/>
    <property type="project" value="UniProtKB-KW"/>
</dbReference>
<keyword evidence="6 11" id="KW-0067">ATP-binding</keyword>
<evidence type="ECO:0000256" key="7">
    <source>
        <dbReference type="ARBA" id="ARBA00023004"/>
    </source>
</evidence>
<keyword evidence="7" id="KW-0408">Iron</keyword>
<keyword evidence="4" id="KW-0410">Iron transport</keyword>
<evidence type="ECO:0000256" key="6">
    <source>
        <dbReference type="ARBA" id="ARBA00022840"/>
    </source>
</evidence>
<dbReference type="Pfam" id="PF00005">
    <property type="entry name" value="ABC_tran"/>
    <property type="match status" value="1"/>
</dbReference>
<evidence type="ECO:0000256" key="9">
    <source>
        <dbReference type="ARBA" id="ARBA00023136"/>
    </source>
</evidence>
<dbReference type="SMART" id="SM00382">
    <property type="entry name" value="AAA"/>
    <property type="match status" value="1"/>
</dbReference>
<evidence type="ECO:0000256" key="2">
    <source>
        <dbReference type="ARBA" id="ARBA00022448"/>
    </source>
</evidence>
<dbReference type="Gene3D" id="3.40.50.300">
    <property type="entry name" value="P-loop containing nucleotide triphosphate hydrolases"/>
    <property type="match status" value="2"/>
</dbReference>
<dbReference type="GO" id="GO:0006826">
    <property type="term" value="P:iron ion transport"/>
    <property type="evidence" value="ECO:0007669"/>
    <property type="project" value="UniProtKB-KW"/>
</dbReference>
<keyword evidence="12" id="KW-1185">Reference proteome</keyword>
<dbReference type="PANTHER" id="PTHR42771:SF2">
    <property type="entry name" value="IRON(3+)-HYDROXAMATE IMPORT ATP-BINDING PROTEIN FHUC"/>
    <property type="match status" value="1"/>
</dbReference>
<evidence type="ECO:0000256" key="1">
    <source>
        <dbReference type="ARBA" id="ARBA00004202"/>
    </source>
</evidence>
<dbReference type="InterPro" id="IPR003439">
    <property type="entry name" value="ABC_transporter-like_ATP-bd"/>
</dbReference>
<evidence type="ECO:0000313" key="12">
    <source>
        <dbReference type="Proteomes" id="UP000289792"/>
    </source>
</evidence>
<evidence type="ECO:0000256" key="5">
    <source>
        <dbReference type="ARBA" id="ARBA00022741"/>
    </source>
</evidence>
<comment type="caution">
    <text evidence="11">The sequence shown here is derived from an EMBL/GenBank/DDBJ whole genome shotgun (WGS) entry which is preliminary data.</text>
</comment>
<sequence>MSYLSSIHIETNRTHPFPYDIPAIKYAKNIDVSNPITFLVGENGSGKSTLLETLACRLQLPHMDGADYNKPSFNAAKRLLPFLELTWTIERPTGFFFRAEDFGDYLNSVNRTDAQIQNNFSDLEGHVPDHIINQMKENANYQLRYMRKNYGQELNAFSHGEAYLHIMNQMIKSPGIYLLDEPEAALSPSKQLSFIYFLHNHLQNHLSQFIIATHSPMLMAYPGATIYEITNEGMQATPLENTDHYSVTKSFLNDPNAFLRHFNSE</sequence>
<comment type="subcellular location">
    <subcellularLocation>
        <location evidence="1">Cell membrane</location>
        <topology evidence="1">Peripheral membrane protein</topology>
    </subcellularLocation>
</comment>
<accession>A0A4Q0XK08</accession>
<keyword evidence="2" id="KW-0813">Transport</keyword>
<keyword evidence="9" id="KW-0472">Membrane</keyword>
<evidence type="ECO:0000259" key="10">
    <source>
        <dbReference type="SMART" id="SM00382"/>
    </source>
</evidence>
<dbReference type="SUPFAM" id="SSF52540">
    <property type="entry name" value="P-loop containing nucleoside triphosphate hydrolases"/>
    <property type="match status" value="1"/>
</dbReference>
<keyword evidence="3" id="KW-1003">Cell membrane</keyword>
<dbReference type="InterPro" id="IPR003593">
    <property type="entry name" value="AAA+_ATPase"/>
</dbReference>
<evidence type="ECO:0000313" key="11">
    <source>
        <dbReference type="EMBL" id="RXJ52314.1"/>
    </source>
</evidence>
<organism evidence="11 12">
    <name type="scientific">Gelidibacter gilvus</name>
    <dbReference type="NCBI Taxonomy" id="59602"/>
    <lineage>
        <taxon>Bacteria</taxon>
        <taxon>Pseudomonadati</taxon>
        <taxon>Bacteroidota</taxon>
        <taxon>Flavobacteriia</taxon>
        <taxon>Flavobacteriales</taxon>
        <taxon>Flavobacteriaceae</taxon>
        <taxon>Gelidibacter</taxon>
    </lineage>
</organism>
<evidence type="ECO:0000256" key="4">
    <source>
        <dbReference type="ARBA" id="ARBA00022496"/>
    </source>
</evidence>
<reference evidence="11 12" key="1">
    <citation type="submission" date="2019-01" db="EMBL/GenBank/DDBJ databases">
        <title>Genome sequence of the Antarctic species Gelidibacter gilvus ACAM 158(T).</title>
        <authorList>
            <person name="Bowman J.P."/>
        </authorList>
    </citation>
    <scope>NUCLEOTIDE SEQUENCE [LARGE SCALE GENOMIC DNA]</scope>
    <source>
        <strain evidence="11 12">IC158</strain>
    </source>
</reference>
<dbReference type="InterPro" id="IPR027417">
    <property type="entry name" value="P-loop_NTPase"/>
</dbReference>
<protein>
    <submittedName>
        <fullName evidence="11">ATP-binding cassette domain-containing protein</fullName>
    </submittedName>
</protein>
<dbReference type="EMBL" id="SDDZ01000001">
    <property type="protein sequence ID" value="RXJ52314.1"/>
    <property type="molecule type" value="Genomic_DNA"/>
</dbReference>
<dbReference type="RefSeq" id="WP_129015450.1">
    <property type="nucleotide sequence ID" value="NZ_SDDZ01000001.1"/>
</dbReference>